<evidence type="ECO:0000256" key="4">
    <source>
        <dbReference type="ARBA" id="ARBA00022475"/>
    </source>
</evidence>
<keyword evidence="3" id="KW-0813">Transport</keyword>
<evidence type="ECO:0000256" key="8">
    <source>
        <dbReference type="SAM" id="Phobius"/>
    </source>
</evidence>
<feature type="transmembrane region" description="Helical" evidence="8">
    <location>
        <begin position="121"/>
        <end position="142"/>
    </location>
</feature>
<evidence type="ECO:0000256" key="6">
    <source>
        <dbReference type="ARBA" id="ARBA00022989"/>
    </source>
</evidence>
<dbReference type="Pfam" id="PF01032">
    <property type="entry name" value="FecCD"/>
    <property type="match status" value="1"/>
</dbReference>
<feature type="non-terminal residue" evidence="9">
    <location>
        <position position="331"/>
    </location>
</feature>
<feature type="transmembrane region" description="Helical" evidence="8">
    <location>
        <begin position="64"/>
        <end position="84"/>
    </location>
</feature>
<dbReference type="PANTHER" id="PTHR30472">
    <property type="entry name" value="FERRIC ENTEROBACTIN TRANSPORT SYSTEM PERMEASE PROTEIN"/>
    <property type="match status" value="1"/>
</dbReference>
<dbReference type="GO" id="GO:0022857">
    <property type="term" value="F:transmembrane transporter activity"/>
    <property type="evidence" value="ECO:0007669"/>
    <property type="project" value="InterPro"/>
</dbReference>
<dbReference type="GO" id="GO:0033214">
    <property type="term" value="P:siderophore-iron import into cell"/>
    <property type="evidence" value="ECO:0007669"/>
    <property type="project" value="TreeGrafter"/>
</dbReference>
<dbReference type="InterPro" id="IPR000522">
    <property type="entry name" value="ABC_transptr_permease_BtuC"/>
</dbReference>
<feature type="transmembrane region" description="Helical" evidence="8">
    <location>
        <begin position="309"/>
        <end position="328"/>
    </location>
</feature>
<evidence type="ECO:0000313" key="9">
    <source>
        <dbReference type="EMBL" id="HJG27644.1"/>
    </source>
</evidence>
<organism evidence="9 10">
    <name type="scientific">Subdoligranulum variabile</name>
    <dbReference type="NCBI Taxonomy" id="214851"/>
    <lineage>
        <taxon>Bacteria</taxon>
        <taxon>Bacillati</taxon>
        <taxon>Bacillota</taxon>
        <taxon>Clostridia</taxon>
        <taxon>Eubacteriales</taxon>
        <taxon>Oscillospiraceae</taxon>
        <taxon>Subdoligranulum</taxon>
    </lineage>
</organism>
<keyword evidence="4" id="KW-1003">Cell membrane</keyword>
<keyword evidence="7 8" id="KW-0472">Membrane</keyword>
<dbReference type="CDD" id="cd06550">
    <property type="entry name" value="TM_ABC_iron-siderophores_like"/>
    <property type="match status" value="1"/>
</dbReference>
<comment type="similarity">
    <text evidence="2">Belongs to the binding-protein-dependent transport system permease family. FecCD subfamily.</text>
</comment>
<dbReference type="InterPro" id="IPR037294">
    <property type="entry name" value="ABC_BtuC-like"/>
</dbReference>
<evidence type="ECO:0000256" key="2">
    <source>
        <dbReference type="ARBA" id="ARBA00007935"/>
    </source>
</evidence>
<dbReference type="Proteomes" id="UP000782880">
    <property type="component" value="Unassembled WGS sequence"/>
</dbReference>
<evidence type="ECO:0000256" key="7">
    <source>
        <dbReference type="ARBA" id="ARBA00023136"/>
    </source>
</evidence>
<comment type="subcellular location">
    <subcellularLocation>
        <location evidence="1">Cell membrane</location>
        <topology evidence="1">Multi-pass membrane protein</topology>
    </subcellularLocation>
</comment>
<keyword evidence="5 8" id="KW-0812">Transmembrane</keyword>
<feature type="transmembrane region" description="Helical" evidence="8">
    <location>
        <begin position="199"/>
        <end position="219"/>
    </location>
</feature>
<feature type="transmembrane region" description="Helical" evidence="8">
    <location>
        <begin position="149"/>
        <end position="166"/>
    </location>
</feature>
<dbReference type="EMBL" id="DYVE01000082">
    <property type="protein sequence ID" value="HJG27644.1"/>
    <property type="molecule type" value="Genomic_DNA"/>
</dbReference>
<dbReference type="FunFam" id="1.10.3470.10:FF:000001">
    <property type="entry name" value="Vitamin B12 ABC transporter permease BtuC"/>
    <property type="match status" value="1"/>
</dbReference>
<gene>
    <name evidence="9" type="ORF">K8V20_03230</name>
</gene>
<reference evidence="9" key="1">
    <citation type="journal article" date="2021" name="PeerJ">
        <title>Extensive microbial diversity within the chicken gut microbiome revealed by metagenomics and culture.</title>
        <authorList>
            <person name="Gilroy R."/>
            <person name="Ravi A."/>
            <person name="Getino M."/>
            <person name="Pursley I."/>
            <person name="Horton D.L."/>
            <person name="Alikhan N.F."/>
            <person name="Baker D."/>
            <person name="Gharbi K."/>
            <person name="Hall N."/>
            <person name="Watson M."/>
            <person name="Adriaenssens E.M."/>
            <person name="Foster-Nyarko E."/>
            <person name="Jarju S."/>
            <person name="Secka A."/>
            <person name="Antonio M."/>
            <person name="Oren A."/>
            <person name="Chaudhuri R.R."/>
            <person name="La Ragione R."/>
            <person name="Hildebrand F."/>
            <person name="Pallen M.J."/>
        </authorList>
    </citation>
    <scope>NUCLEOTIDE SEQUENCE</scope>
    <source>
        <strain evidence="9">ChiBcec21-2208</strain>
    </source>
</reference>
<proteinExistence type="inferred from homology"/>
<sequence>MKSVRKNGAAISMVMGGLAASVIVAAIAALCLGSQPYTLGQLWQALCTQGEQDPVWRVIAYVRLPRMLGGLFSGAALAVAGVLLQAVLNNAMASPNVIGVNAGSGFCALLAMVLVPTVPGAMQFAAFLGALGCSMLVYLLAWRAGISRTTLVLAGLAVSGMLTAGINTLKLLWPEIVASSPGFLTGGLSGVTMSMLGAAFPYFVVGLLLALFLTVDLNVLCLGEESAAGLGLHVTQTRFLGILAAALLAGAAVSFAGLLSFVGLLAPHIARRLVGTDHRILVPASALLGAAFVTVCDIAARLLFAPFELPVGILLSLIGGPFFLSLLLHRK</sequence>
<feature type="transmembrane region" description="Helical" evidence="8">
    <location>
        <begin position="239"/>
        <end position="268"/>
    </location>
</feature>
<reference evidence="9" key="2">
    <citation type="submission" date="2021-09" db="EMBL/GenBank/DDBJ databases">
        <authorList>
            <person name="Gilroy R."/>
        </authorList>
    </citation>
    <scope>NUCLEOTIDE SEQUENCE</scope>
    <source>
        <strain evidence="9">ChiBcec21-2208</strain>
    </source>
</reference>
<dbReference type="SUPFAM" id="SSF81345">
    <property type="entry name" value="ABC transporter involved in vitamin B12 uptake, BtuC"/>
    <property type="match status" value="1"/>
</dbReference>
<name>A0A921IIA5_9FIRM</name>
<protein>
    <submittedName>
        <fullName evidence="9">Iron ABC transporter permease</fullName>
    </submittedName>
</protein>
<keyword evidence="6 8" id="KW-1133">Transmembrane helix</keyword>
<dbReference type="PANTHER" id="PTHR30472:SF68">
    <property type="entry name" value="FERRICHROME TRANSPORT SYSTEM PERMEASE PROTEIN FHUB"/>
    <property type="match status" value="1"/>
</dbReference>
<accession>A0A921IIA5</accession>
<evidence type="ECO:0000256" key="3">
    <source>
        <dbReference type="ARBA" id="ARBA00022448"/>
    </source>
</evidence>
<dbReference type="GO" id="GO:0005886">
    <property type="term" value="C:plasma membrane"/>
    <property type="evidence" value="ECO:0007669"/>
    <property type="project" value="UniProtKB-SubCell"/>
</dbReference>
<feature type="transmembrane region" description="Helical" evidence="8">
    <location>
        <begin position="96"/>
        <end position="115"/>
    </location>
</feature>
<dbReference type="Gene3D" id="1.10.3470.10">
    <property type="entry name" value="ABC transporter involved in vitamin B12 uptake, BtuC"/>
    <property type="match status" value="1"/>
</dbReference>
<evidence type="ECO:0000256" key="1">
    <source>
        <dbReference type="ARBA" id="ARBA00004651"/>
    </source>
</evidence>
<evidence type="ECO:0000256" key="5">
    <source>
        <dbReference type="ARBA" id="ARBA00022692"/>
    </source>
</evidence>
<evidence type="ECO:0000313" key="10">
    <source>
        <dbReference type="Proteomes" id="UP000782880"/>
    </source>
</evidence>
<feature type="transmembrane region" description="Helical" evidence="8">
    <location>
        <begin position="280"/>
        <end position="303"/>
    </location>
</feature>
<dbReference type="AlphaFoldDB" id="A0A921IIA5"/>
<comment type="caution">
    <text evidence="9">The sequence shown here is derived from an EMBL/GenBank/DDBJ whole genome shotgun (WGS) entry which is preliminary data.</text>
</comment>